<sequence>MFDLFRRDKRQVLEPEDVYHFESGYRHMDEAAEALRVAASQVGELDIDLGERAYKLAQEAHLLQIDFRAAFQRAEQEGQY</sequence>
<dbReference type="Proteomes" id="UP000627369">
    <property type="component" value="Unassembled WGS sequence"/>
</dbReference>
<gene>
    <name evidence="1" type="ORF">GCM10017772_48510</name>
</gene>
<evidence type="ECO:0000313" key="1">
    <source>
        <dbReference type="EMBL" id="GHH80429.1"/>
    </source>
</evidence>
<dbReference type="RefSeq" id="WP_189671890.1">
    <property type="nucleotide sequence ID" value="NZ_BNAS01000013.1"/>
</dbReference>
<protein>
    <submittedName>
        <fullName evidence="1">Uncharacterized protein</fullName>
    </submittedName>
</protein>
<name>A0A919GAL6_9MICO</name>
<dbReference type="AlphaFoldDB" id="A0A919GAL6"/>
<accession>A0A919GAL6</accession>
<proteinExistence type="predicted"/>
<reference evidence="1" key="1">
    <citation type="journal article" date="2014" name="Int. J. Syst. Evol. Microbiol.">
        <title>Complete genome sequence of Corynebacterium casei LMG S-19264T (=DSM 44701T), isolated from a smear-ripened cheese.</title>
        <authorList>
            <consortium name="US DOE Joint Genome Institute (JGI-PGF)"/>
            <person name="Walter F."/>
            <person name="Albersmeier A."/>
            <person name="Kalinowski J."/>
            <person name="Ruckert C."/>
        </authorList>
    </citation>
    <scope>NUCLEOTIDE SEQUENCE</scope>
    <source>
        <strain evidence="1">CGMCC 4.7398</strain>
    </source>
</reference>
<keyword evidence="2" id="KW-1185">Reference proteome</keyword>
<dbReference type="EMBL" id="BNAS01000013">
    <property type="protein sequence ID" value="GHH80429.1"/>
    <property type="molecule type" value="Genomic_DNA"/>
</dbReference>
<comment type="caution">
    <text evidence="1">The sequence shown here is derived from an EMBL/GenBank/DDBJ whole genome shotgun (WGS) entry which is preliminary data.</text>
</comment>
<reference evidence="1" key="2">
    <citation type="submission" date="2020-09" db="EMBL/GenBank/DDBJ databases">
        <authorList>
            <person name="Sun Q."/>
            <person name="Zhou Y."/>
        </authorList>
    </citation>
    <scope>NUCLEOTIDE SEQUENCE</scope>
    <source>
        <strain evidence="1">CGMCC 4.7398</strain>
    </source>
</reference>
<organism evidence="1 2">
    <name type="scientific">Promicromonospora soli</name>
    <dbReference type="NCBI Taxonomy" id="2035533"/>
    <lineage>
        <taxon>Bacteria</taxon>
        <taxon>Bacillati</taxon>
        <taxon>Actinomycetota</taxon>
        <taxon>Actinomycetes</taxon>
        <taxon>Micrococcales</taxon>
        <taxon>Promicromonosporaceae</taxon>
        <taxon>Promicromonospora</taxon>
    </lineage>
</organism>
<evidence type="ECO:0000313" key="2">
    <source>
        <dbReference type="Proteomes" id="UP000627369"/>
    </source>
</evidence>